<dbReference type="SUPFAM" id="SSF53822">
    <property type="entry name" value="Periplasmic binding protein-like I"/>
    <property type="match status" value="1"/>
</dbReference>
<dbReference type="InterPro" id="IPR010982">
    <property type="entry name" value="Lambda_DNA-bd_dom_sf"/>
</dbReference>
<name>A0ABV3PVC3_9HYPH</name>
<evidence type="ECO:0000256" key="2">
    <source>
        <dbReference type="ARBA" id="ARBA00023015"/>
    </source>
</evidence>
<proteinExistence type="predicted"/>
<evidence type="ECO:0000259" key="5">
    <source>
        <dbReference type="PROSITE" id="PS50932"/>
    </source>
</evidence>
<gene>
    <name evidence="6" type="ORF">ABXS05_27735</name>
</gene>
<dbReference type="RefSeq" id="WP_367626102.1">
    <property type="nucleotide sequence ID" value="NZ_JBFNQD010000014.1"/>
</dbReference>
<dbReference type="Proteomes" id="UP001555786">
    <property type="component" value="Unassembled WGS sequence"/>
</dbReference>
<dbReference type="CDD" id="cd06278">
    <property type="entry name" value="PBP1_LacI-like"/>
    <property type="match status" value="1"/>
</dbReference>
<dbReference type="Pfam" id="PF13377">
    <property type="entry name" value="Peripla_BP_3"/>
    <property type="match status" value="1"/>
</dbReference>
<evidence type="ECO:0000313" key="6">
    <source>
        <dbReference type="EMBL" id="MEW9309373.1"/>
    </source>
</evidence>
<dbReference type="PANTHER" id="PTHR30146:SF95">
    <property type="entry name" value="RIBOSE OPERON REPRESSOR"/>
    <property type="match status" value="1"/>
</dbReference>
<feature type="domain" description="HTH lacI-type" evidence="5">
    <location>
        <begin position="8"/>
        <end position="62"/>
    </location>
</feature>
<dbReference type="EMBL" id="JBFNQD010000014">
    <property type="protein sequence ID" value="MEW9309373.1"/>
    <property type="molecule type" value="Genomic_DNA"/>
</dbReference>
<evidence type="ECO:0000313" key="7">
    <source>
        <dbReference type="Proteomes" id="UP001555786"/>
    </source>
</evidence>
<evidence type="ECO:0000256" key="4">
    <source>
        <dbReference type="ARBA" id="ARBA00023163"/>
    </source>
</evidence>
<protein>
    <submittedName>
        <fullName evidence="6">LacI family DNA-binding transcriptional regulator</fullName>
    </submittedName>
</protein>
<dbReference type="PROSITE" id="PS50932">
    <property type="entry name" value="HTH_LACI_2"/>
    <property type="match status" value="1"/>
</dbReference>
<dbReference type="SUPFAM" id="SSF47413">
    <property type="entry name" value="lambda repressor-like DNA-binding domains"/>
    <property type="match status" value="1"/>
</dbReference>
<comment type="caution">
    <text evidence="6">The sequence shown here is derived from an EMBL/GenBank/DDBJ whole genome shotgun (WGS) entry which is preliminary data.</text>
</comment>
<dbReference type="InterPro" id="IPR000843">
    <property type="entry name" value="HTH_LacI"/>
</dbReference>
<dbReference type="PANTHER" id="PTHR30146">
    <property type="entry name" value="LACI-RELATED TRANSCRIPTIONAL REPRESSOR"/>
    <property type="match status" value="1"/>
</dbReference>
<dbReference type="Gene3D" id="3.40.50.2300">
    <property type="match status" value="2"/>
</dbReference>
<reference evidence="6 7" key="1">
    <citation type="submission" date="2024-07" db="EMBL/GenBank/DDBJ databases">
        <title>Description of Labrys sedimenti sp. nov., isolated from a diclofenac-degrading enrichment culture.</title>
        <authorList>
            <person name="Tancsics A."/>
            <person name="Csepanyi A."/>
        </authorList>
    </citation>
    <scope>NUCLEOTIDE SEQUENCE [LARGE SCALE GENOMIC DNA]</scope>
    <source>
        <strain evidence="6 7">LMG 23578</strain>
    </source>
</reference>
<dbReference type="InterPro" id="IPR028082">
    <property type="entry name" value="Peripla_BP_I"/>
</dbReference>
<keyword evidence="2" id="KW-0805">Transcription regulation</keyword>
<dbReference type="InterPro" id="IPR046335">
    <property type="entry name" value="LacI/GalR-like_sensor"/>
</dbReference>
<evidence type="ECO:0000256" key="1">
    <source>
        <dbReference type="ARBA" id="ARBA00022491"/>
    </source>
</evidence>
<keyword evidence="4" id="KW-0804">Transcription</keyword>
<dbReference type="Gene3D" id="1.10.260.40">
    <property type="entry name" value="lambda repressor-like DNA-binding domains"/>
    <property type="match status" value="1"/>
</dbReference>
<keyword evidence="3 6" id="KW-0238">DNA-binding</keyword>
<accession>A0ABV3PVC3</accession>
<organism evidence="6 7">
    <name type="scientific">Labrys neptuniae</name>
    <dbReference type="NCBI Taxonomy" id="376174"/>
    <lineage>
        <taxon>Bacteria</taxon>
        <taxon>Pseudomonadati</taxon>
        <taxon>Pseudomonadota</taxon>
        <taxon>Alphaproteobacteria</taxon>
        <taxon>Hyphomicrobiales</taxon>
        <taxon>Xanthobacteraceae</taxon>
        <taxon>Labrys</taxon>
    </lineage>
</organism>
<evidence type="ECO:0000256" key="3">
    <source>
        <dbReference type="ARBA" id="ARBA00023125"/>
    </source>
</evidence>
<dbReference type="SMART" id="SM00354">
    <property type="entry name" value="HTH_LACI"/>
    <property type="match status" value="1"/>
</dbReference>
<sequence length="348" mass="37587">MKPARSFVSAEEVARLAGVSRSAVSRAFTPGASVSDETRKRVMEAAQNLGYHVNHLARGLMRQQSGIVCLIVSDVDTPFQSRLARNLIGRLQQAGKVAMVINSSGSPEAVAGAVRQTLNYRADATVVLSGTPDRAIARTCLDHGQELILINRDQDFDEAHTITVGNQEAARQAVLAFQRAGCRRLACVTSQAGTPSLAEREQAFLDAARQAGFEPIHWRQGRTSYEAGAEAARALFTRQVTPDATFCINDLMACGFVDAARKEFSLRVPEDLCVIGFDDIEQAGWRAYDLTTFAQPIDRIADKVAELVRDGAGGRSGGTIGQGTRTCLDVPLIWRGTVRAPDLSQQDG</sequence>
<dbReference type="GO" id="GO:0003677">
    <property type="term" value="F:DNA binding"/>
    <property type="evidence" value="ECO:0007669"/>
    <property type="project" value="UniProtKB-KW"/>
</dbReference>
<dbReference type="Pfam" id="PF00356">
    <property type="entry name" value="LacI"/>
    <property type="match status" value="1"/>
</dbReference>
<keyword evidence="7" id="KW-1185">Reference proteome</keyword>
<dbReference type="CDD" id="cd01392">
    <property type="entry name" value="HTH_LacI"/>
    <property type="match status" value="1"/>
</dbReference>
<keyword evidence="1" id="KW-0678">Repressor</keyword>